<gene>
    <name evidence="2" type="ORF">LCGC14_0203310</name>
</gene>
<name>A0A0F9X2K3_9ZZZZ</name>
<keyword evidence="1" id="KW-1133">Transmembrane helix</keyword>
<organism evidence="2">
    <name type="scientific">marine sediment metagenome</name>
    <dbReference type="NCBI Taxonomy" id="412755"/>
    <lineage>
        <taxon>unclassified sequences</taxon>
        <taxon>metagenomes</taxon>
        <taxon>ecological metagenomes</taxon>
    </lineage>
</organism>
<dbReference type="AlphaFoldDB" id="A0A0F9X2K3"/>
<evidence type="ECO:0000256" key="1">
    <source>
        <dbReference type="SAM" id="Phobius"/>
    </source>
</evidence>
<comment type="caution">
    <text evidence="2">The sequence shown here is derived from an EMBL/GenBank/DDBJ whole genome shotgun (WGS) entry which is preliminary data.</text>
</comment>
<accession>A0A0F9X2K3</accession>
<proteinExistence type="predicted"/>
<reference evidence="2" key="1">
    <citation type="journal article" date="2015" name="Nature">
        <title>Complex archaea that bridge the gap between prokaryotes and eukaryotes.</title>
        <authorList>
            <person name="Spang A."/>
            <person name="Saw J.H."/>
            <person name="Jorgensen S.L."/>
            <person name="Zaremba-Niedzwiedzka K."/>
            <person name="Martijn J."/>
            <person name="Lind A.E."/>
            <person name="van Eijk R."/>
            <person name="Schleper C."/>
            <person name="Guy L."/>
            <person name="Ettema T.J."/>
        </authorList>
    </citation>
    <scope>NUCLEOTIDE SEQUENCE</scope>
</reference>
<keyword evidence="1" id="KW-0472">Membrane</keyword>
<feature type="transmembrane region" description="Helical" evidence="1">
    <location>
        <begin position="12"/>
        <end position="35"/>
    </location>
</feature>
<protein>
    <submittedName>
        <fullName evidence="2">Uncharacterized protein</fullName>
    </submittedName>
</protein>
<dbReference type="EMBL" id="LAZR01000090">
    <property type="protein sequence ID" value="KKN93031.1"/>
    <property type="molecule type" value="Genomic_DNA"/>
</dbReference>
<sequence length="53" mass="5922">MGPFGRRVETGYFFGLGGVAIFPFWLGWEAFGFGACSFFDFPLLSFIDLFPAD</sequence>
<keyword evidence="1" id="KW-0812">Transmembrane</keyword>
<evidence type="ECO:0000313" key="2">
    <source>
        <dbReference type="EMBL" id="KKN93031.1"/>
    </source>
</evidence>